<organism evidence="2 3">
    <name type="scientific">Cronartium quercuum f. sp. fusiforme G11</name>
    <dbReference type="NCBI Taxonomy" id="708437"/>
    <lineage>
        <taxon>Eukaryota</taxon>
        <taxon>Fungi</taxon>
        <taxon>Dikarya</taxon>
        <taxon>Basidiomycota</taxon>
        <taxon>Pucciniomycotina</taxon>
        <taxon>Pucciniomycetes</taxon>
        <taxon>Pucciniales</taxon>
        <taxon>Coleosporiaceae</taxon>
        <taxon>Cronartium</taxon>
    </lineage>
</organism>
<feature type="compositionally biased region" description="Basic and acidic residues" evidence="1">
    <location>
        <begin position="34"/>
        <end position="48"/>
    </location>
</feature>
<evidence type="ECO:0000256" key="1">
    <source>
        <dbReference type="SAM" id="MobiDB-lite"/>
    </source>
</evidence>
<keyword evidence="3" id="KW-1185">Reference proteome</keyword>
<proteinExistence type="predicted"/>
<feature type="region of interest" description="Disordered" evidence="1">
    <location>
        <begin position="29"/>
        <end position="48"/>
    </location>
</feature>
<evidence type="ECO:0000313" key="2">
    <source>
        <dbReference type="EMBL" id="KAG0150741.1"/>
    </source>
</evidence>
<dbReference type="Proteomes" id="UP000886653">
    <property type="component" value="Unassembled WGS sequence"/>
</dbReference>
<name>A0A9P6TFK5_9BASI</name>
<dbReference type="EMBL" id="MU167217">
    <property type="protein sequence ID" value="KAG0150741.1"/>
    <property type="molecule type" value="Genomic_DNA"/>
</dbReference>
<gene>
    <name evidence="2" type="ORF">CROQUDRAFT_87575</name>
</gene>
<accession>A0A9P6TFK5</accession>
<protein>
    <submittedName>
        <fullName evidence="2">Uncharacterized protein</fullName>
    </submittedName>
</protein>
<reference evidence="2" key="1">
    <citation type="submission" date="2013-11" db="EMBL/GenBank/DDBJ databases">
        <title>Genome sequence of the fusiform rust pathogen reveals effectors for host alternation and coevolution with pine.</title>
        <authorList>
            <consortium name="DOE Joint Genome Institute"/>
            <person name="Smith K."/>
            <person name="Pendleton A."/>
            <person name="Kubisiak T."/>
            <person name="Anderson C."/>
            <person name="Salamov A."/>
            <person name="Aerts A."/>
            <person name="Riley R."/>
            <person name="Clum A."/>
            <person name="Lindquist E."/>
            <person name="Ence D."/>
            <person name="Campbell M."/>
            <person name="Kronenberg Z."/>
            <person name="Feau N."/>
            <person name="Dhillon B."/>
            <person name="Hamelin R."/>
            <person name="Burleigh J."/>
            <person name="Smith J."/>
            <person name="Yandell M."/>
            <person name="Nelson C."/>
            <person name="Grigoriev I."/>
            <person name="Davis J."/>
        </authorList>
    </citation>
    <scope>NUCLEOTIDE SEQUENCE</scope>
    <source>
        <strain evidence="2">G11</strain>
    </source>
</reference>
<evidence type="ECO:0000313" key="3">
    <source>
        <dbReference type="Proteomes" id="UP000886653"/>
    </source>
</evidence>
<comment type="caution">
    <text evidence="2">The sequence shown here is derived from an EMBL/GenBank/DDBJ whole genome shotgun (WGS) entry which is preliminary data.</text>
</comment>
<dbReference type="AlphaFoldDB" id="A0A9P6TFK5"/>
<sequence>MPVAPPGQFSGNPPVFSLVQKFEESTMVSLSPASERESTPLFEGERDHPNRTAVSCEAHIYGGEEKHTPSFVHLSRLRFKLARYALVRSVNGHKVERCKSTGLTKPRERISLLVIRKLTAAFYYCVLEAYHLTHQVRLQFFNSGAHWGPTTLTEAVTVETSLHLSIEENQS</sequence>